<evidence type="ECO:0000313" key="2">
    <source>
        <dbReference type="Proteomes" id="UP000034004"/>
    </source>
</evidence>
<dbReference type="STRING" id="1618484.UR56_C0021G0007"/>
<comment type="caution">
    <text evidence="1">The sequence shown here is derived from an EMBL/GenBank/DDBJ whole genome shotgun (WGS) entry which is preliminary data.</text>
</comment>
<reference evidence="1 2" key="1">
    <citation type="journal article" date="2015" name="Nature">
        <title>rRNA introns, odd ribosomes, and small enigmatic genomes across a large radiation of phyla.</title>
        <authorList>
            <person name="Brown C.T."/>
            <person name="Hug L.A."/>
            <person name="Thomas B.C."/>
            <person name="Sharon I."/>
            <person name="Castelle C.J."/>
            <person name="Singh A."/>
            <person name="Wilkins M.J."/>
            <person name="Williams K.H."/>
            <person name="Banfield J.F."/>
        </authorList>
    </citation>
    <scope>NUCLEOTIDE SEQUENCE [LARGE SCALE GENOMIC DNA]</scope>
</reference>
<dbReference type="AlphaFoldDB" id="A0A0G0DZX3"/>
<proteinExistence type="predicted"/>
<dbReference type="Pfam" id="PF08843">
    <property type="entry name" value="AbiEii"/>
    <property type="match status" value="1"/>
</dbReference>
<evidence type="ECO:0000313" key="1">
    <source>
        <dbReference type="EMBL" id="KKP60627.1"/>
    </source>
</evidence>
<organism evidence="1 2">
    <name type="scientific">Candidatus Roizmanbacteria bacterium GW2011_GWC2_34_23</name>
    <dbReference type="NCBI Taxonomy" id="1618484"/>
    <lineage>
        <taxon>Bacteria</taxon>
        <taxon>Candidatus Roizmaniibacteriota</taxon>
    </lineage>
</organism>
<protein>
    <recommendedName>
        <fullName evidence="3">Nucleotidyl transferase AbiEii toxin, Type IV TA system</fullName>
    </recommendedName>
</protein>
<dbReference type="InterPro" id="IPR014942">
    <property type="entry name" value="AbiEii"/>
</dbReference>
<dbReference type="EMBL" id="LBPR01000021">
    <property type="protein sequence ID" value="KKP60627.1"/>
    <property type="molecule type" value="Genomic_DNA"/>
</dbReference>
<accession>A0A0G0DZX3</accession>
<gene>
    <name evidence="1" type="ORF">UR56_C0021G0007</name>
</gene>
<evidence type="ECO:0008006" key="3">
    <source>
        <dbReference type="Google" id="ProtNLM"/>
    </source>
</evidence>
<name>A0A0G0DZX3_9BACT</name>
<sequence>MNKQILNTDQNQLLPFIKLFSSDFYLVGGTAIALHIGHRRSIDFDLFTYNSFDPMYLRTKILDGFKIDQTFSQGEGELTVLINKVRVTFFHYPFIIERSNDFSDYIRFPDLQTLGAMKSFALGRRAKWKDYVDLYFIFQKYSLQEIMNKTNSIFKNEFNEKLFRTQLGFFEDIDYSEEIEYMTGFEKKDNDVKKFLEKISLS</sequence>
<dbReference type="Proteomes" id="UP000034004">
    <property type="component" value="Unassembled WGS sequence"/>
</dbReference>
<dbReference type="PATRIC" id="fig|1618484.3.peg.688"/>